<keyword evidence="11" id="KW-1185">Reference proteome</keyword>
<dbReference type="RefSeq" id="WP_100349743.1">
    <property type="nucleotide sequence ID" value="NZ_PGTZ01000007.1"/>
</dbReference>
<keyword evidence="6 9" id="KW-1133">Transmembrane helix</keyword>
<dbReference type="PANTHER" id="PTHR21716:SF53">
    <property type="entry name" value="PERMEASE PERM-RELATED"/>
    <property type="match status" value="1"/>
</dbReference>
<evidence type="ECO:0000256" key="3">
    <source>
        <dbReference type="ARBA" id="ARBA00022448"/>
    </source>
</evidence>
<sequence length="414" mass="42858">MSTQSSTGEPGDTGVTSTKAPGGVPPAVQGAAAWSWRILAIAGVVVIVGYLAVMLRVILVPVAIALLLTVLLLPVVRFFERRLHLGTTLAPALSLLVLAIVVLGLLALAGSSIAHGFSDLKDQAVQGFQEFSHWLKTGPLGLDTDDLSDYTDKLSKTASENSSVWISGALGAAVTIGHVAAGTLIALFCTFFFLHDGRRVWAWLVGLLPVAQRDPVHQAARRSLVTLAAYTRTQILVAAVDAVGIGIGAFALQLPLALPLAILVFVGSFIPIVGAVLTGAVAVAVALVVKGWVAALIMLGVVLLVQQIEGHVLQPFLMGHAVSLHPVAVLLSVAAASFVAGIIGALFAVPLVAVLNTFVLYLTGHDKFPELGKDDHLEIRGVPTDEGAALPPAVATAEADTAYRGGARNDEAPA</sequence>
<name>A0A2M8WT78_9MICO</name>
<feature type="region of interest" description="Disordered" evidence="8">
    <location>
        <begin position="1"/>
        <end position="22"/>
    </location>
</feature>
<feature type="transmembrane region" description="Helical" evidence="9">
    <location>
        <begin position="292"/>
        <end position="308"/>
    </location>
</feature>
<dbReference type="Pfam" id="PF01594">
    <property type="entry name" value="AI-2E_transport"/>
    <property type="match status" value="1"/>
</dbReference>
<dbReference type="EMBL" id="PGTZ01000007">
    <property type="protein sequence ID" value="PJI94167.1"/>
    <property type="molecule type" value="Genomic_DNA"/>
</dbReference>
<evidence type="ECO:0000256" key="8">
    <source>
        <dbReference type="SAM" id="MobiDB-lite"/>
    </source>
</evidence>
<keyword evidence="4" id="KW-1003">Cell membrane</keyword>
<dbReference type="AlphaFoldDB" id="A0A2M8WT78"/>
<evidence type="ECO:0000313" key="11">
    <source>
        <dbReference type="Proteomes" id="UP000231586"/>
    </source>
</evidence>
<reference evidence="10 11" key="1">
    <citation type="submission" date="2017-11" db="EMBL/GenBank/DDBJ databases">
        <title>Genomic Encyclopedia of Archaeal and Bacterial Type Strains, Phase II (KMG-II): From Individual Species to Whole Genera.</title>
        <authorList>
            <person name="Goeker M."/>
        </authorList>
    </citation>
    <scope>NUCLEOTIDE SEQUENCE [LARGE SCALE GENOMIC DNA]</scope>
    <source>
        <strain evidence="10 11">DSM 22413</strain>
    </source>
</reference>
<evidence type="ECO:0000256" key="5">
    <source>
        <dbReference type="ARBA" id="ARBA00022692"/>
    </source>
</evidence>
<comment type="caution">
    <text evidence="10">The sequence shown here is derived from an EMBL/GenBank/DDBJ whole genome shotgun (WGS) entry which is preliminary data.</text>
</comment>
<dbReference type="OrthoDB" id="9784366at2"/>
<feature type="compositionally biased region" description="Polar residues" evidence="8">
    <location>
        <begin position="1"/>
        <end position="19"/>
    </location>
</feature>
<gene>
    <name evidence="10" type="ORF">CLV34_1654</name>
</gene>
<dbReference type="InterPro" id="IPR002549">
    <property type="entry name" value="AI-2E-like"/>
</dbReference>
<protein>
    <submittedName>
        <fullName evidence="10">Putative PurR-regulated permease PerM</fullName>
    </submittedName>
</protein>
<organism evidence="10 11">
    <name type="scientific">Luteimicrobium subarcticum</name>
    <dbReference type="NCBI Taxonomy" id="620910"/>
    <lineage>
        <taxon>Bacteria</taxon>
        <taxon>Bacillati</taxon>
        <taxon>Actinomycetota</taxon>
        <taxon>Actinomycetes</taxon>
        <taxon>Micrococcales</taxon>
        <taxon>Luteimicrobium</taxon>
    </lineage>
</organism>
<feature type="transmembrane region" description="Helical" evidence="9">
    <location>
        <begin position="235"/>
        <end position="254"/>
    </location>
</feature>
<feature type="transmembrane region" description="Helical" evidence="9">
    <location>
        <begin position="58"/>
        <end position="76"/>
    </location>
</feature>
<feature type="transmembrane region" description="Helical" evidence="9">
    <location>
        <begin position="34"/>
        <end position="52"/>
    </location>
</feature>
<keyword evidence="7 9" id="KW-0472">Membrane</keyword>
<comment type="similarity">
    <text evidence="2">Belongs to the autoinducer-2 exporter (AI-2E) (TC 2.A.86) family.</text>
</comment>
<evidence type="ECO:0000313" key="10">
    <source>
        <dbReference type="EMBL" id="PJI94167.1"/>
    </source>
</evidence>
<evidence type="ECO:0000256" key="6">
    <source>
        <dbReference type="ARBA" id="ARBA00022989"/>
    </source>
</evidence>
<accession>A0A2M8WT78</accession>
<evidence type="ECO:0000256" key="1">
    <source>
        <dbReference type="ARBA" id="ARBA00004651"/>
    </source>
</evidence>
<evidence type="ECO:0000256" key="7">
    <source>
        <dbReference type="ARBA" id="ARBA00023136"/>
    </source>
</evidence>
<feature type="transmembrane region" description="Helical" evidence="9">
    <location>
        <begin position="328"/>
        <end position="361"/>
    </location>
</feature>
<feature type="transmembrane region" description="Helical" evidence="9">
    <location>
        <begin position="88"/>
        <end position="109"/>
    </location>
</feature>
<evidence type="ECO:0000256" key="9">
    <source>
        <dbReference type="SAM" id="Phobius"/>
    </source>
</evidence>
<keyword evidence="3" id="KW-0813">Transport</keyword>
<dbReference type="PANTHER" id="PTHR21716">
    <property type="entry name" value="TRANSMEMBRANE PROTEIN"/>
    <property type="match status" value="1"/>
</dbReference>
<feature type="transmembrane region" description="Helical" evidence="9">
    <location>
        <begin position="260"/>
        <end position="285"/>
    </location>
</feature>
<comment type="subcellular location">
    <subcellularLocation>
        <location evidence="1">Cell membrane</location>
        <topology evidence="1">Multi-pass membrane protein</topology>
    </subcellularLocation>
</comment>
<feature type="transmembrane region" description="Helical" evidence="9">
    <location>
        <begin position="164"/>
        <end position="194"/>
    </location>
</feature>
<dbReference type="GO" id="GO:0005886">
    <property type="term" value="C:plasma membrane"/>
    <property type="evidence" value="ECO:0007669"/>
    <property type="project" value="UniProtKB-SubCell"/>
</dbReference>
<dbReference type="GO" id="GO:0055085">
    <property type="term" value="P:transmembrane transport"/>
    <property type="evidence" value="ECO:0007669"/>
    <property type="project" value="TreeGrafter"/>
</dbReference>
<keyword evidence="5 9" id="KW-0812">Transmembrane</keyword>
<evidence type="ECO:0000256" key="4">
    <source>
        <dbReference type="ARBA" id="ARBA00022475"/>
    </source>
</evidence>
<evidence type="ECO:0000256" key="2">
    <source>
        <dbReference type="ARBA" id="ARBA00009773"/>
    </source>
</evidence>
<proteinExistence type="inferred from homology"/>
<dbReference type="Proteomes" id="UP000231586">
    <property type="component" value="Unassembled WGS sequence"/>
</dbReference>